<accession>A0A1M5YJ08</accession>
<name>A0A1M5YJ08_BUTFI</name>
<feature type="binding site" evidence="4">
    <location>
        <position position="228"/>
    </location>
    <ligand>
        <name>a divalent metal cation</name>
        <dbReference type="ChEBI" id="CHEBI:60240"/>
        <label>1</label>
    </ligand>
</feature>
<evidence type="ECO:0000256" key="2">
    <source>
        <dbReference type="ARBA" id="ARBA00022112"/>
    </source>
</evidence>
<dbReference type="PANTHER" id="PTHR13799:SF14">
    <property type="entry name" value="GTP CYCLOHYDROLASE 1 TYPE 2 HOMOLOG"/>
    <property type="match status" value="1"/>
</dbReference>
<feature type="binding site" evidence="4">
    <location>
        <position position="65"/>
    </location>
    <ligand>
        <name>a divalent metal cation</name>
        <dbReference type="ChEBI" id="CHEBI:60240"/>
        <label>1</label>
    </ligand>
</feature>
<feature type="binding site" evidence="4">
    <location>
        <position position="224"/>
    </location>
    <ligand>
        <name>a divalent metal cation</name>
        <dbReference type="ChEBI" id="CHEBI:60240"/>
        <label>1</label>
    </ligand>
</feature>
<evidence type="ECO:0000256" key="4">
    <source>
        <dbReference type="PIRSR" id="PIRSR602678-1"/>
    </source>
</evidence>
<dbReference type="GO" id="GO:0005737">
    <property type="term" value="C:cytoplasm"/>
    <property type="evidence" value="ECO:0007669"/>
    <property type="project" value="TreeGrafter"/>
</dbReference>
<keyword evidence="3 4" id="KW-0479">Metal-binding</keyword>
<sequence length="260" mass="29537">MQCRDIIEHLEQLSPVSFAEEWDNVGLLAGRSEKEVQRIFIALDATDDIVDEAVRVDADMLLTHHPLIFKGIKNVSDSDFIGRRILRLLRYDISYYAMHTNFDVMGMADAAADEMKLEHREVLDVTYEDDLSREGIGRIGDLPQKISLIECARYVKECFHIGNVRMYGDSNRKIRRVAICPGSGSDVIQNAINKKVDVLITGDIGHHDGIDAVACGLPIIDASHYGLEKIFIPYMRDFLHRELPELEVMCAEYKPPYQDI</sequence>
<evidence type="ECO:0000256" key="1">
    <source>
        <dbReference type="ARBA" id="ARBA00006964"/>
    </source>
</evidence>
<dbReference type="STRING" id="1121131.SAMN02745229_01533"/>
<dbReference type="EMBL" id="FQXK01000011">
    <property type="protein sequence ID" value="SHI11888.1"/>
    <property type="molecule type" value="Genomic_DNA"/>
</dbReference>
<dbReference type="InterPro" id="IPR002678">
    <property type="entry name" value="DUF34/NIF3"/>
</dbReference>
<dbReference type="InterPro" id="IPR036069">
    <property type="entry name" value="DUF34/NIF3_sf"/>
</dbReference>
<dbReference type="Proteomes" id="UP000184278">
    <property type="component" value="Unassembled WGS sequence"/>
</dbReference>
<dbReference type="RefSeq" id="WP_073386772.1">
    <property type="nucleotide sequence ID" value="NZ_FQXK01000011.1"/>
</dbReference>
<dbReference type="GO" id="GO:0046872">
    <property type="term" value="F:metal ion binding"/>
    <property type="evidence" value="ECO:0007669"/>
    <property type="project" value="UniProtKB-KW"/>
</dbReference>
<proteinExistence type="inferred from homology"/>
<evidence type="ECO:0000256" key="3">
    <source>
        <dbReference type="ARBA" id="ARBA00022723"/>
    </source>
</evidence>
<dbReference type="FunFam" id="3.40.1390.30:FF:000001">
    <property type="entry name" value="GTP cyclohydrolase 1 type 2"/>
    <property type="match status" value="1"/>
</dbReference>
<dbReference type="OrthoDB" id="9792792at2"/>
<dbReference type="Gene3D" id="3.40.1390.30">
    <property type="entry name" value="NIF3 (NGG1p interacting factor 3)-like"/>
    <property type="match status" value="2"/>
</dbReference>
<feature type="binding site" evidence="4">
    <location>
        <position position="64"/>
    </location>
    <ligand>
        <name>a divalent metal cation</name>
        <dbReference type="ChEBI" id="CHEBI:60240"/>
        <label>2</label>
    </ligand>
</feature>
<evidence type="ECO:0000313" key="5">
    <source>
        <dbReference type="EMBL" id="SHI11888.1"/>
    </source>
</evidence>
<feature type="binding site" evidence="4">
    <location>
        <position position="103"/>
    </location>
    <ligand>
        <name>a divalent metal cation</name>
        <dbReference type="ChEBI" id="CHEBI:60240"/>
        <label>1</label>
    </ligand>
</feature>
<dbReference type="Pfam" id="PF01784">
    <property type="entry name" value="DUF34_NIF3"/>
    <property type="match status" value="1"/>
</dbReference>
<organism evidence="5 6">
    <name type="scientific">Butyrivibrio fibrisolvens DSM 3071</name>
    <dbReference type="NCBI Taxonomy" id="1121131"/>
    <lineage>
        <taxon>Bacteria</taxon>
        <taxon>Bacillati</taxon>
        <taxon>Bacillota</taxon>
        <taxon>Clostridia</taxon>
        <taxon>Lachnospirales</taxon>
        <taxon>Lachnospiraceae</taxon>
        <taxon>Butyrivibrio</taxon>
    </lineage>
</organism>
<dbReference type="AlphaFoldDB" id="A0A1M5YJ08"/>
<protein>
    <recommendedName>
        <fullName evidence="2">GTP cyclohydrolase 1 type 2 homolog</fullName>
    </recommendedName>
</protein>
<keyword evidence="6" id="KW-1185">Reference proteome</keyword>
<dbReference type="NCBIfam" id="TIGR00486">
    <property type="entry name" value="YbgI_SA1388"/>
    <property type="match status" value="1"/>
</dbReference>
<dbReference type="PANTHER" id="PTHR13799">
    <property type="entry name" value="NGG1 INTERACTING FACTOR 3"/>
    <property type="match status" value="1"/>
</dbReference>
<comment type="similarity">
    <text evidence="1">Belongs to the GTP cyclohydrolase I type 2/NIF3 family.</text>
</comment>
<gene>
    <name evidence="5" type="ORF">SAMN02745229_01533</name>
</gene>
<dbReference type="SUPFAM" id="SSF102705">
    <property type="entry name" value="NIF3 (NGG1p interacting factor 3)-like"/>
    <property type="match status" value="1"/>
</dbReference>
<dbReference type="GeneID" id="89508685"/>
<evidence type="ECO:0000313" key="6">
    <source>
        <dbReference type="Proteomes" id="UP000184278"/>
    </source>
</evidence>
<reference evidence="6" key="1">
    <citation type="submission" date="2016-11" db="EMBL/GenBank/DDBJ databases">
        <authorList>
            <person name="Varghese N."/>
            <person name="Submissions S."/>
        </authorList>
    </citation>
    <scope>NUCLEOTIDE SEQUENCE [LARGE SCALE GENOMIC DNA]</scope>
    <source>
        <strain evidence="6">DSM 3071</strain>
    </source>
</reference>